<protein>
    <submittedName>
        <fullName evidence="2">1102_t:CDS:1</fullName>
    </submittedName>
</protein>
<accession>A0A9N9GVA6</accession>
<comment type="caution">
    <text evidence="2">The sequence shown here is derived from an EMBL/GenBank/DDBJ whole genome shotgun (WGS) entry which is preliminary data.</text>
</comment>
<feature type="region of interest" description="Disordered" evidence="1">
    <location>
        <begin position="1"/>
        <end position="52"/>
    </location>
</feature>
<reference evidence="2" key="1">
    <citation type="submission" date="2021-06" db="EMBL/GenBank/DDBJ databases">
        <authorList>
            <person name="Kallberg Y."/>
            <person name="Tangrot J."/>
            <person name="Rosling A."/>
        </authorList>
    </citation>
    <scope>NUCLEOTIDE SEQUENCE</scope>
    <source>
        <strain evidence="2">AZ414A</strain>
    </source>
</reference>
<dbReference type="EMBL" id="CAJVPK010004462">
    <property type="protein sequence ID" value="CAG8636865.1"/>
    <property type="molecule type" value="Genomic_DNA"/>
</dbReference>
<evidence type="ECO:0000313" key="3">
    <source>
        <dbReference type="Proteomes" id="UP000789706"/>
    </source>
</evidence>
<organism evidence="2 3">
    <name type="scientific">Diversispora eburnea</name>
    <dbReference type="NCBI Taxonomy" id="1213867"/>
    <lineage>
        <taxon>Eukaryota</taxon>
        <taxon>Fungi</taxon>
        <taxon>Fungi incertae sedis</taxon>
        <taxon>Mucoromycota</taxon>
        <taxon>Glomeromycotina</taxon>
        <taxon>Glomeromycetes</taxon>
        <taxon>Diversisporales</taxon>
        <taxon>Diversisporaceae</taxon>
        <taxon>Diversispora</taxon>
    </lineage>
</organism>
<sequence length="52" mass="5857">IQSFFEKLTNIEKLDDNEISNKGNKGDKDNEDEGEGEISDNNILSNSSRLQN</sequence>
<feature type="compositionally biased region" description="Acidic residues" evidence="1">
    <location>
        <begin position="29"/>
        <end position="38"/>
    </location>
</feature>
<name>A0A9N9GVA6_9GLOM</name>
<evidence type="ECO:0000256" key="1">
    <source>
        <dbReference type="SAM" id="MobiDB-lite"/>
    </source>
</evidence>
<dbReference type="AlphaFoldDB" id="A0A9N9GVA6"/>
<dbReference type="Proteomes" id="UP000789706">
    <property type="component" value="Unassembled WGS sequence"/>
</dbReference>
<proteinExistence type="predicted"/>
<feature type="non-terminal residue" evidence="2">
    <location>
        <position position="1"/>
    </location>
</feature>
<feature type="non-terminal residue" evidence="2">
    <location>
        <position position="52"/>
    </location>
</feature>
<evidence type="ECO:0000313" key="2">
    <source>
        <dbReference type="EMBL" id="CAG8636865.1"/>
    </source>
</evidence>
<keyword evidence="3" id="KW-1185">Reference proteome</keyword>
<feature type="compositionally biased region" description="Polar residues" evidence="1">
    <location>
        <begin position="39"/>
        <end position="52"/>
    </location>
</feature>
<gene>
    <name evidence="2" type="ORF">DEBURN_LOCUS11007</name>
</gene>